<dbReference type="KEGG" id="tcl:Tchl_3033"/>
<accession>A0A1H5YW48</accession>
<gene>
    <name evidence="1" type="ORF">Tchl_3033</name>
</gene>
<dbReference type="EMBL" id="CP018839">
    <property type="protein sequence ID" value="APR05846.1"/>
    <property type="molecule type" value="Genomic_DNA"/>
</dbReference>
<protein>
    <submittedName>
        <fullName evidence="1">Uncharacterized protein</fullName>
    </submittedName>
</protein>
<dbReference type="RefSeq" id="WP_198158962.1">
    <property type="nucleotide sequence ID" value="NZ_CP018839.1"/>
</dbReference>
<proteinExistence type="predicted"/>
<name>A0A1H5YW48_9RHOO</name>
<dbReference type="Proteomes" id="UP000185739">
    <property type="component" value="Chromosome"/>
</dbReference>
<keyword evidence="2" id="KW-1185">Reference proteome</keyword>
<reference evidence="1 2" key="1">
    <citation type="submission" date="2016-12" db="EMBL/GenBank/DDBJ databases">
        <title>Complete genome sequence of Thauera chlorobenzoica, a Betaproteobacterium degrading haloaromatics anaerobically to CO2 and halides.</title>
        <authorList>
            <person name="Goris T."/>
            <person name="Mergelsberg M."/>
            <person name="Boll M."/>
        </authorList>
    </citation>
    <scope>NUCLEOTIDE SEQUENCE [LARGE SCALE GENOMIC DNA]</scope>
    <source>
        <strain evidence="1 2">3CB1</strain>
    </source>
</reference>
<evidence type="ECO:0000313" key="2">
    <source>
        <dbReference type="Proteomes" id="UP000185739"/>
    </source>
</evidence>
<sequence>METGTTRSLIGMGLIAGLMIGTGHIGGGLAVAIAAGAAAWLARAEALTGDPH</sequence>
<evidence type="ECO:0000313" key="1">
    <source>
        <dbReference type="EMBL" id="APR05846.1"/>
    </source>
</evidence>
<dbReference type="AlphaFoldDB" id="A0A1H5YW48"/>
<organism evidence="1 2">
    <name type="scientific">Thauera chlorobenzoica</name>
    <dbReference type="NCBI Taxonomy" id="96773"/>
    <lineage>
        <taxon>Bacteria</taxon>
        <taxon>Pseudomonadati</taxon>
        <taxon>Pseudomonadota</taxon>
        <taxon>Betaproteobacteria</taxon>
        <taxon>Rhodocyclales</taxon>
        <taxon>Zoogloeaceae</taxon>
        <taxon>Thauera</taxon>
    </lineage>
</organism>